<evidence type="ECO:0000256" key="2">
    <source>
        <dbReference type="ARBA" id="ARBA00022771"/>
    </source>
</evidence>
<dbReference type="GO" id="GO:0061630">
    <property type="term" value="F:ubiquitin protein ligase activity"/>
    <property type="evidence" value="ECO:0007669"/>
    <property type="project" value="InterPro"/>
</dbReference>
<reference evidence="7" key="1">
    <citation type="journal article" date="2018" name="Nat. Microbiol.">
        <title>Leveraging single-cell genomics to expand the fungal tree of life.</title>
        <authorList>
            <person name="Ahrendt S.R."/>
            <person name="Quandt C.A."/>
            <person name="Ciobanu D."/>
            <person name="Clum A."/>
            <person name="Salamov A."/>
            <person name="Andreopoulos B."/>
            <person name="Cheng J.F."/>
            <person name="Woyke T."/>
            <person name="Pelin A."/>
            <person name="Henrissat B."/>
            <person name="Reynolds N.K."/>
            <person name="Benny G.L."/>
            <person name="Smith M.E."/>
            <person name="James T.Y."/>
            <person name="Grigoriev I.V."/>
        </authorList>
    </citation>
    <scope>NUCLEOTIDE SEQUENCE [LARGE SCALE GENOMIC DNA]</scope>
    <source>
        <strain evidence="7">ATCC 52028</strain>
    </source>
</reference>
<evidence type="ECO:0000259" key="5">
    <source>
        <dbReference type="SMART" id="SM00396"/>
    </source>
</evidence>
<feature type="region of interest" description="Disordered" evidence="4">
    <location>
        <begin position="419"/>
        <end position="442"/>
    </location>
</feature>
<evidence type="ECO:0000256" key="4">
    <source>
        <dbReference type="SAM" id="MobiDB-lite"/>
    </source>
</evidence>
<name>A0A4V1IUM5_9FUNG</name>
<dbReference type="PANTHER" id="PTHR13513">
    <property type="entry name" value="E3 UBIQUITIN-PROTEIN LIGASE UBR7"/>
    <property type="match status" value="1"/>
</dbReference>
<dbReference type="AlphaFoldDB" id="A0A4V1IUM5"/>
<gene>
    <name evidence="6" type="ORF">CXG81DRAFT_19073</name>
</gene>
<dbReference type="GO" id="GO:0008270">
    <property type="term" value="F:zinc ion binding"/>
    <property type="evidence" value="ECO:0007669"/>
    <property type="project" value="UniProtKB-KW"/>
</dbReference>
<accession>A0A4V1IUM5</accession>
<dbReference type="EMBL" id="ML014186">
    <property type="protein sequence ID" value="RKP01079.1"/>
    <property type="molecule type" value="Genomic_DNA"/>
</dbReference>
<dbReference type="GO" id="GO:0005737">
    <property type="term" value="C:cytoplasm"/>
    <property type="evidence" value="ECO:0007669"/>
    <property type="project" value="TreeGrafter"/>
</dbReference>
<feature type="region of interest" description="Disordered" evidence="4">
    <location>
        <begin position="160"/>
        <end position="183"/>
    </location>
</feature>
<keyword evidence="1" id="KW-0479">Metal-binding</keyword>
<dbReference type="InterPro" id="IPR003126">
    <property type="entry name" value="Znf_UBR"/>
</dbReference>
<protein>
    <recommendedName>
        <fullName evidence="5">UBR-type domain-containing protein</fullName>
    </recommendedName>
</protein>
<dbReference type="SMART" id="SM00396">
    <property type="entry name" value="ZnF_UBR1"/>
    <property type="match status" value="1"/>
</dbReference>
<feature type="compositionally biased region" description="Basic and acidic residues" evidence="4">
    <location>
        <begin position="338"/>
        <end position="350"/>
    </location>
</feature>
<feature type="region of interest" description="Disordered" evidence="4">
    <location>
        <begin position="221"/>
        <end position="250"/>
    </location>
</feature>
<sequence>MIMMNAHTGLDRSEEQRNYRAAKLKYPNSTKVCSYDSGYRLQEVTSCLDCAKPGERVGVCASCIVECHTQCQKTVELMWKRDFRCDCGTARQTSRCCLRDVADAPPNAGNRYDHTFDGFFCTCRSTFGDNETRRMYQCGFCEDWFHDACLVPPLAVSAGDATATPLSTDAPAPSKKRAHPDPSTPVCWGMGASAGPASLVEALTGRPAPTAMAGKTVTKAGVAGEHDGGADSDADADAEDEDEDEDDNNESQLICAACAARHARWLAPYYDGGALRDAATVVRPGEAVLSPTATAAAAPPSPKRICLDDDGADDETAAAKPATAKPEPDPTVDATLEIQRKDSTGERPETETVPGPFCPFRSREADAQAAIDAIAAALEATPRPLWTVSDLWPRVMCPCVRCRSSAAEKGLAYLYTPPVEWRGEPADDDDDDATSREAGDSAPDVSIDAVLAEIIGNQLPNLPRAAALHVASRVDQLRSSLAAFFRDAGESGRVLTKADVDQFIEKKLPRPS</sequence>
<dbReference type="Gene3D" id="3.30.40.10">
    <property type="entry name" value="Zinc/RING finger domain, C3HC4 (zinc finger)"/>
    <property type="match status" value="1"/>
</dbReference>
<evidence type="ECO:0000313" key="6">
    <source>
        <dbReference type="EMBL" id="RKP01079.1"/>
    </source>
</evidence>
<feature type="region of interest" description="Disordered" evidence="4">
    <location>
        <begin position="290"/>
        <end position="360"/>
    </location>
</feature>
<dbReference type="SUPFAM" id="SSF57903">
    <property type="entry name" value="FYVE/PHD zinc finger"/>
    <property type="match status" value="1"/>
</dbReference>
<dbReference type="OrthoDB" id="5795902at2759"/>
<feature type="compositionally biased region" description="Acidic residues" evidence="4">
    <location>
        <begin position="230"/>
        <end position="249"/>
    </location>
</feature>
<evidence type="ECO:0000256" key="3">
    <source>
        <dbReference type="ARBA" id="ARBA00022833"/>
    </source>
</evidence>
<dbReference type="Pfam" id="PF00628">
    <property type="entry name" value="PHD"/>
    <property type="match status" value="1"/>
</dbReference>
<keyword evidence="3" id="KW-0862">Zinc</keyword>
<evidence type="ECO:0000313" key="7">
    <source>
        <dbReference type="Proteomes" id="UP000274922"/>
    </source>
</evidence>
<keyword evidence="2" id="KW-0863">Zinc-finger</keyword>
<evidence type="ECO:0000256" key="1">
    <source>
        <dbReference type="ARBA" id="ARBA00022723"/>
    </source>
</evidence>
<dbReference type="InterPro" id="IPR011011">
    <property type="entry name" value="Znf_FYVE_PHD"/>
</dbReference>
<dbReference type="InterPro" id="IPR013083">
    <property type="entry name" value="Znf_RING/FYVE/PHD"/>
</dbReference>
<dbReference type="Proteomes" id="UP000274922">
    <property type="component" value="Unassembled WGS sequence"/>
</dbReference>
<keyword evidence="7" id="KW-1185">Reference proteome</keyword>
<feature type="domain" description="UBR-type" evidence="5">
    <location>
        <begin position="31"/>
        <end position="100"/>
    </location>
</feature>
<organism evidence="6 7">
    <name type="scientific">Caulochytrium protostelioides</name>
    <dbReference type="NCBI Taxonomy" id="1555241"/>
    <lineage>
        <taxon>Eukaryota</taxon>
        <taxon>Fungi</taxon>
        <taxon>Fungi incertae sedis</taxon>
        <taxon>Chytridiomycota</taxon>
        <taxon>Chytridiomycota incertae sedis</taxon>
        <taxon>Chytridiomycetes</taxon>
        <taxon>Caulochytriales</taxon>
        <taxon>Caulochytriaceae</taxon>
        <taxon>Caulochytrium</taxon>
    </lineage>
</organism>
<dbReference type="InterPro" id="IPR040204">
    <property type="entry name" value="UBR7"/>
</dbReference>
<dbReference type="InterPro" id="IPR019787">
    <property type="entry name" value="Znf_PHD-finger"/>
</dbReference>
<dbReference type="PANTHER" id="PTHR13513:SF9">
    <property type="entry name" value="E3 UBIQUITIN-PROTEIN LIGASE UBR7-RELATED"/>
    <property type="match status" value="1"/>
</dbReference>
<proteinExistence type="predicted"/>